<keyword evidence="12" id="KW-0812">Transmembrane</keyword>
<keyword evidence="9" id="KW-0560">Oxidoreductase</keyword>
<evidence type="ECO:0000256" key="1">
    <source>
        <dbReference type="ARBA" id="ARBA00001974"/>
    </source>
</evidence>
<dbReference type="GO" id="GO:0004497">
    <property type="term" value="F:monooxygenase activity"/>
    <property type="evidence" value="ECO:0007669"/>
    <property type="project" value="UniProtKB-KW"/>
</dbReference>
<dbReference type="Gene3D" id="3.50.50.60">
    <property type="entry name" value="FAD/NAD(P)-binding domain"/>
    <property type="match status" value="2"/>
</dbReference>
<evidence type="ECO:0000256" key="5">
    <source>
        <dbReference type="ARBA" id="ARBA00012881"/>
    </source>
</evidence>
<dbReference type="OrthoDB" id="66881at2759"/>
<comment type="pathway">
    <text evidence="2">Siderophore biosynthesis.</text>
</comment>
<evidence type="ECO:0000256" key="11">
    <source>
        <dbReference type="ARBA" id="ARBA00049248"/>
    </source>
</evidence>
<evidence type="ECO:0000256" key="4">
    <source>
        <dbReference type="ARBA" id="ARBA00010139"/>
    </source>
</evidence>
<sequence>MQHDTDVLIIGAGMSGLGLAVQLIRQYNTRNFELIEKTERVGGTWWLNSYPGCGCDVPSHFFSYSFALNPNWSQKFALQPEIEQYFNDVASKYDIQQHVRFRSVVKSAHWDEIPGMWIVTIQNIADGSIYQRRCKILVSAVGALSIPKQCDIAGASSFQGSMFHSARWDHSFDWKDKDVVVIGNGCSATQIVPVISDGPGAVRRVTQFSRQAHWLAERPNPEYSNLFKWTMKWIPFAMRLYRARLYWEKERDFRGFDIETGAELRKAWAAEASDYIRKNSPAKYRDFLMPKTEIGCKRRVNDTDYLLSLHRDNVELVYEDPAQEILPDGVRTKSGRHVSADAIVLANGFETQKFLAPMKIRGERGVSINDHWARVSENVPSSYFGSCLCGFPNFFILMGPNTLSGHLSVIYTTECQINFLLRIIQPVMKSLRAKRSKLPSLWSPPDIVAVTAGAEAKDIAEVQEKASKLVWATGCVSWFIDLKSGRNSIMYPDWQYRLWLRSVFIRWSDFRLSFSRDDVTARKNRSRGRSLAVALAATIVVGAVLAKLLDWI</sequence>
<dbReference type="InterPro" id="IPR036188">
    <property type="entry name" value="FAD/NAD-bd_sf"/>
</dbReference>
<keyword evidence="14" id="KW-1185">Reference proteome</keyword>
<evidence type="ECO:0000256" key="7">
    <source>
        <dbReference type="ARBA" id="ARBA00022827"/>
    </source>
</evidence>
<dbReference type="Pfam" id="PF13434">
    <property type="entry name" value="Lys_Orn_oxgnase"/>
    <property type="match status" value="1"/>
</dbReference>
<comment type="catalytic activity">
    <reaction evidence="10">
        <text>L-ornithine + NADPH + O2 = N(5)-hydroxy-L-ornithine + NADP(+) + H2O</text>
        <dbReference type="Rhea" id="RHEA:41508"/>
        <dbReference type="ChEBI" id="CHEBI:15377"/>
        <dbReference type="ChEBI" id="CHEBI:15379"/>
        <dbReference type="ChEBI" id="CHEBI:46911"/>
        <dbReference type="ChEBI" id="CHEBI:57783"/>
        <dbReference type="ChEBI" id="CHEBI:58349"/>
        <dbReference type="ChEBI" id="CHEBI:78275"/>
        <dbReference type="EC" id="1.14.13.196"/>
    </reaction>
</comment>
<name>A0A0L0MX78_TOLOC</name>
<dbReference type="InterPro" id="IPR025700">
    <property type="entry name" value="Lys/Orn_oxygenase"/>
</dbReference>
<keyword evidence="13" id="KW-0503">Monooxygenase</keyword>
<dbReference type="Proteomes" id="UP000036947">
    <property type="component" value="Unassembled WGS sequence"/>
</dbReference>
<comment type="similarity">
    <text evidence="3">Belongs to the lysine N(6)-hydroxylase/L-ornithine N(5)-oxygenase family.</text>
</comment>
<accession>A0A0L0MX78</accession>
<gene>
    <name evidence="13" type="ORF">TOPH_08956</name>
</gene>
<dbReference type="STRING" id="1163406.A0A0L0MX78"/>
<evidence type="ECO:0000313" key="14">
    <source>
        <dbReference type="Proteomes" id="UP000036947"/>
    </source>
</evidence>
<dbReference type="SUPFAM" id="SSF51905">
    <property type="entry name" value="FAD/NAD(P)-binding domain"/>
    <property type="match status" value="1"/>
</dbReference>
<dbReference type="EC" id="1.14.13.196" evidence="5"/>
<keyword evidence="7" id="KW-0274">FAD</keyword>
<evidence type="ECO:0000256" key="6">
    <source>
        <dbReference type="ARBA" id="ARBA00022630"/>
    </source>
</evidence>
<dbReference type="AlphaFoldDB" id="A0A0L0MX78"/>
<comment type="similarity">
    <text evidence="4">Belongs to the FAD-binding monooxygenase family.</text>
</comment>
<evidence type="ECO:0000256" key="3">
    <source>
        <dbReference type="ARBA" id="ARBA00007588"/>
    </source>
</evidence>
<protein>
    <recommendedName>
        <fullName evidence="5">L-ornithine N(5)-monooxygenase [NAD(P)H]</fullName>
        <ecNumber evidence="5">1.14.13.196</ecNumber>
    </recommendedName>
</protein>
<evidence type="ECO:0000256" key="8">
    <source>
        <dbReference type="ARBA" id="ARBA00022857"/>
    </source>
</evidence>
<reference evidence="13 14" key="1">
    <citation type="journal article" date="2015" name="BMC Genomics">
        <title>The genome of the truffle-parasite Tolypocladium ophioglossoides and the evolution of antifungal peptaibiotics.</title>
        <authorList>
            <person name="Quandt C.A."/>
            <person name="Bushley K.E."/>
            <person name="Spatafora J.W."/>
        </authorList>
    </citation>
    <scope>NUCLEOTIDE SEQUENCE [LARGE SCALE GENOMIC DNA]</scope>
    <source>
        <strain evidence="13 14">CBS 100239</strain>
    </source>
</reference>
<feature type="transmembrane region" description="Helical" evidence="12">
    <location>
        <begin position="6"/>
        <end position="24"/>
    </location>
</feature>
<keyword evidence="6" id="KW-0285">Flavoprotein</keyword>
<dbReference type="PANTHER" id="PTHR42877:SF5">
    <property type="entry name" value="L-ORNITHINE N(5)-MONOOXYGENASE-RELATED"/>
    <property type="match status" value="1"/>
</dbReference>
<comment type="catalytic activity">
    <reaction evidence="11">
        <text>L-ornithine + NADH + O2 = N(5)-hydroxy-L-ornithine + NAD(+) + H2O</text>
        <dbReference type="Rhea" id="RHEA:41512"/>
        <dbReference type="ChEBI" id="CHEBI:15377"/>
        <dbReference type="ChEBI" id="CHEBI:15379"/>
        <dbReference type="ChEBI" id="CHEBI:46911"/>
        <dbReference type="ChEBI" id="CHEBI:57540"/>
        <dbReference type="ChEBI" id="CHEBI:57945"/>
        <dbReference type="ChEBI" id="CHEBI:78275"/>
        <dbReference type="EC" id="1.14.13.196"/>
    </reaction>
</comment>
<evidence type="ECO:0000256" key="9">
    <source>
        <dbReference type="ARBA" id="ARBA00023002"/>
    </source>
</evidence>
<dbReference type="PANTHER" id="PTHR42877">
    <property type="entry name" value="L-ORNITHINE N(5)-MONOOXYGENASE-RELATED"/>
    <property type="match status" value="1"/>
</dbReference>
<proteinExistence type="inferred from homology"/>
<organism evidence="13 14">
    <name type="scientific">Tolypocladium ophioglossoides (strain CBS 100239)</name>
    <name type="common">Snaketongue truffleclub</name>
    <name type="synonym">Elaphocordyceps ophioglossoides</name>
    <dbReference type="NCBI Taxonomy" id="1163406"/>
    <lineage>
        <taxon>Eukaryota</taxon>
        <taxon>Fungi</taxon>
        <taxon>Dikarya</taxon>
        <taxon>Ascomycota</taxon>
        <taxon>Pezizomycotina</taxon>
        <taxon>Sordariomycetes</taxon>
        <taxon>Hypocreomycetidae</taxon>
        <taxon>Hypocreales</taxon>
        <taxon>Ophiocordycipitaceae</taxon>
        <taxon>Tolypocladium</taxon>
    </lineage>
</organism>
<dbReference type="InterPro" id="IPR051209">
    <property type="entry name" value="FAD-bind_Monooxygenase_sf"/>
</dbReference>
<dbReference type="EMBL" id="LFRF01000058">
    <property type="protein sequence ID" value="KND86419.1"/>
    <property type="molecule type" value="Genomic_DNA"/>
</dbReference>
<keyword evidence="8" id="KW-0521">NADP</keyword>
<keyword evidence="12" id="KW-0472">Membrane</keyword>
<comment type="cofactor">
    <cofactor evidence="1">
        <name>FAD</name>
        <dbReference type="ChEBI" id="CHEBI:57692"/>
    </cofactor>
</comment>
<evidence type="ECO:0000256" key="10">
    <source>
        <dbReference type="ARBA" id="ARBA00047598"/>
    </source>
</evidence>
<evidence type="ECO:0000256" key="2">
    <source>
        <dbReference type="ARBA" id="ARBA00004924"/>
    </source>
</evidence>
<evidence type="ECO:0000313" key="13">
    <source>
        <dbReference type="EMBL" id="KND86419.1"/>
    </source>
</evidence>
<comment type="caution">
    <text evidence="13">The sequence shown here is derived from an EMBL/GenBank/DDBJ whole genome shotgun (WGS) entry which is preliminary data.</text>
</comment>
<dbReference type="Pfam" id="PF13450">
    <property type="entry name" value="NAD_binding_8"/>
    <property type="match status" value="1"/>
</dbReference>
<evidence type="ECO:0000256" key="12">
    <source>
        <dbReference type="SAM" id="Phobius"/>
    </source>
</evidence>
<keyword evidence="12" id="KW-1133">Transmembrane helix</keyword>